<name>A0A7H1N3W1_9PROT</name>
<dbReference type="PANTHER" id="PTHR43581">
    <property type="entry name" value="ATP/GTP PHOSPHATASE"/>
    <property type="match status" value="1"/>
</dbReference>
<dbReference type="SUPFAM" id="SSF52540">
    <property type="entry name" value="P-loop containing nucleoside triphosphate hydrolases"/>
    <property type="match status" value="1"/>
</dbReference>
<dbReference type="RefSeq" id="WP_190260876.1">
    <property type="nucleotide sequence ID" value="NZ_CP053923.1"/>
</dbReference>
<feature type="domain" description="ATPase AAA-type core" evidence="1">
    <location>
        <begin position="33"/>
        <end position="373"/>
    </location>
</feature>
<evidence type="ECO:0000313" key="3">
    <source>
        <dbReference type="Proteomes" id="UP000516369"/>
    </source>
</evidence>
<reference evidence="2 3" key="1">
    <citation type="submission" date="2020-05" db="EMBL/GenBank/DDBJ databases">
        <title>Complete closed genome sequence of Defluviicoccus vanus.</title>
        <authorList>
            <person name="Bessarab I."/>
            <person name="Arumugam K."/>
            <person name="Maszenan A.M."/>
            <person name="Seviour R.J."/>
            <person name="Williams R.B."/>
        </authorList>
    </citation>
    <scope>NUCLEOTIDE SEQUENCE [LARGE SCALE GENOMIC DNA]</scope>
    <source>
        <strain evidence="2 3">Ben 114</strain>
    </source>
</reference>
<dbReference type="AlphaFoldDB" id="A0A7H1N3W1"/>
<sequence length="662" mass="76437">MYLNSVGCVNYGPLRNVDIVPTVSASGLPWPLVLLGPNGCGKTLLTSIIVDAVISFKKNVYDSIPEIEHKYFFQVIRPDLIGPKENFYLTFAEFIEGGAHASRAIYCRHHRMHEPDASPNDKVNKYFKTTSDEFRKTGNHDQTMLPEQMWGSIRTDIFLYFPPFRFEIPVWLNKETKIDMPFREPIQGKADSSIIQMNLSRISQSWIVDIFLDRELYEKQTVSHIIDGRAVTLLLGYKGRGSQYVELVNKLLTTALKTKFPDISYARLGVSRRQTRQVAIIIGNDNKTEYVYAPSFFHLSAGESYLLGLFISILREHDIRNPGDRIEMDDIKGIVIIDEADLHLHIKLQKETFAAMMKLFPRVQFIISTHSPLMILGMRDVYGEEVDFIELPSGTPVIPEEFSEFKVAYEQFLSWNEGFRSKYDTAIEKLRNTQKPLIITEGKTDWMHISAALSRFQSAGEFAEVDCEFLRYEESKGNADLLQMCRHLSKVRHNKPIICVFDREDQKILNEKNAGCETKRWSNEVFSIVLPLPKHRQEYFPFYTELYYDDVDLQRKDEENRRLYFTNEVEEVIRKQPGAEKTKGRQISILPSKDIASERSKKIYDKDVDTLKDADGKNCALSRTKFAELVFGRHEGFNDLDIKHFSVLFDQLRSVLQTFGDG</sequence>
<dbReference type="KEGG" id="dvn:HQ394_15010"/>
<dbReference type="EMBL" id="CP053923">
    <property type="protein sequence ID" value="QNT70397.1"/>
    <property type="molecule type" value="Genomic_DNA"/>
</dbReference>
<keyword evidence="3" id="KW-1185">Reference proteome</keyword>
<dbReference type="InterPro" id="IPR051396">
    <property type="entry name" value="Bact_Antivir_Def_Nuclease"/>
</dbReference>
<dbReference type="InterPro" id="IPR027417">
    <property type="entry name" value="P-loop_NTPase"/>
</dbReference>
<proteinExistence type="predicted"/>
<dbReference type="PANTHER" id="PTHR43581:SF2">
    <property type="entry name" value="EXCINUCLEASE ATPASE SUBUNIT"/>
    <property type="match status" value="1"/>
</dbReference>
<evidence type="ECO:0000313" key="2">
    <source>
        <dbReference type="EMBL" id="QNT70397.1"/>
    </source>
</evidence>
<evidence type="ECO:0000259" key="1">
    <source>
        <dbReference type="Pfam" id="PF13304"/>
    </source>
</evidence>
<dbReference type="InterPro" id="IPR003959">
    <property type="entry name" value="ATPase_AAA_core"/>
</dbReference>
<protein>
    <submittedName>
        <fullName evidence="2">AAA family ATPase</fullName>
    </submittedName>
</protein>
<dbReference type="GO" id="GO:0016887">
    <property type="term" value="F:ATP hydrolysis activity"/>
    <property type="evidence" value="ECO:0007669"/>
    <property type="project" value="InterPro"/>
</dbReference>
<organism evidence="2 3">
    <name type="scientific">Defluviicoccus vanus</name>
    <dbReference type="NCBI Taxonomy" id="111831"/>
    <lineage>
        <taxon>Bacteria</taxon>
        <taxon>Pseudomonadati</taxon>
        <taxon>Pseudomonadota</taxon>
        <taxon>Alphaproteobacteria</taxon>
        <taxon>Rhodospirillales</taxon>
        <taxon>Rhodospirillaceae</taxon>
        <taxon>Defluviicoccus</taxon>
    </lineage>
</organism>
<gene>
    <name evidence="2" type="ORF">HQ394_15010</name>
</gene>
<dbReference type="Gene3D" id="3.40.50.300">
    <property type="entry name" value="P-loop containing nucleotide triphosphate hydrolases"/>
    <property type="match status" value="1"/>
</dbReference>
<dbReference type="Proteomes" id="UP000516369">
    <property type="component" value="Chromosome"/>
</dbReference>
<dbReference type="GO" id="GO:0005524">
    <property type="term" value="F:ATP binding"/>
    <property type="evidence" value="ECO:0007669"/>
    <property type="project" value="InterPro"/>
</dbReference>
<accession>A0A7H1N3W1</accession>
<dbReference type="Pfam" id="PF13304">
    <property type="entry name" value="AAA_21"/>
    <property type="match status" value="1"/>
</dbReference>